<dbReference type="Proteomes" id="UP000076154">
    <property type="component" value="Unassembled WGS sequence"/>
</dbReference>
<evidence type="ECO:0000256" key="1">
    <source>
        <dbReference type="ARBA" id="ARBA00004141"/>
    </source>
</evidence>
<dbReference type="InterPro" id="IPR002794">
    <property type="entry name" value="DUF92_TMEM19"/>
</dbReference>
<evidence type="ECO:0000256" key="5">
    <source>
        <dbReference type="ARBA" id="ARBA00023136"/>
    </source>
</evidence>
<feature type="transmembrane region" description="Helical" evidence="6">
    <location>
        <begin position="29"/>
        <end position="58"/>
    </location>
</feature>
<name>A0A369JJM1_HYPMA</name>
<keyword evidence="8" id="KW-1185">Reference proteome</keyword>
<evidence type="ECO:0000313" key="7">
    <source>
        <dbReference type="EMBL" id="RDB22409.1"/>
    </source>
</evidence>
<dbReference type="STRING" id="39966.A0A369JJM1"/>
<comment type="similarity">
    <text evidence="2">Belongs to the TMEM19 family.</text>
</comment>
<dbReference type="Pfam" id="PF01940">
    <property type="entry name" value="DUF92"/>
    <property type="match status" value="1"/>
</dbReference>
<organism evidence="7 8">
    <name type="scientific">Hypsizygus marmoreus</name>
    <name type="common">White beech mushroom</name>
    <name type="synonym">Agaricus marmoreus</name>
    <dbReference type="NCBI Taxonomy" id="39966"/>
    <lineage>
        <taxon>Eukaryota</taxon>
        <taxon>Fungi</taxon>
        <taxon>Dikarya</taxon>
        <taxon>Basidiomycota</taxon>
        <taxon>Agaricomycotina</taxon>
        <taxon>Agaricomycetes</taxon>
        <taxon>Agaricomycetidae</taxon>
        <taxon>Agaricales</taxon>
        <taxon>Tricholomatineae</taxon>
        <taxon>Lyophyllaceae</taxon>
        <taxon>Hypsizygus</taxon>
    </lineage>
</organism>
<sequence length="163" mass="17920">MMNDLLLAVGFTSLLSIHGLRKKSLSPSGALTVFMVGILTMAGGLRVFGVALIVFYLLRSRMEKKQKAKMEKGYVEAGYRTGWQVLCNSTWAVGVTMLWNVIYVPGSIHAAIVHGLSRRVYDRMLWSMEMGGIAGSCLPCWGTLDAASGIRWLLSWAFSARAN</sequence>
<comment type="subcellular location">
    <subcellularLocation>
        <location evidence="1">Membrane</location>
        <topology evidence="1">Multi-pass membrane protein</topology>
    </subcellularLocation>
</comment>
<dbReference type="PANTHER" id="PTHR13353:SF5">
    <property type="entry name" value="TRANSMEMBRANE PROTEIN 19"/>
    <property type="match status" value="1"/>
</dbReference>
<evidence type="ECO:0000256" key="3">
    <source>
        <dbReference type="ARBA" id="ARBA00022692"/>
    </source>
</evidence>
<dbReference type="GO" id="GO:0016020">
    <property type="term" value="C:membrane"/>
    <property type="evidence" value="ECO:0007669"/>
    <property type="project" value="UniProtKB-SubCell"/>
</dbReference>
<keyword evidence="4 6" id="KW-1133">Transmembrane helix</keyword>
<gene>
    <name evidence="7" type="primary">PGR_0</name>
    <name evidence="7" type="ORF">Hypma_010558</name>
</gene>
<evidence type="ECO:0000256" key="2">
    <source>
        <dbReference type="ARBA" id="ARBA00009012"/>
    </source>
</evidence>
<dbReference type="EMBL" id="LUEZ02000051">
    <property type="protein sequence ID" value="RDB22409.1"/>
    <property type="molecule type" value="Genomic_DNA"/>
</dbReference>
<dbReference type="AlphaFoldDB" id="A0A369JJM1"/>
<dbReference type="OrthoDB" id="30881at2759"/>
<comment type="caution">
    <text evidence="7">The sequence shown here is derived from an EMBL/GenBank/DDBJ whole genome shotgun (WGS) entry which is preliminary data.</text>
</comment>
<evidence type="ECO:0000256" key="6">
    <source>
        <dbReference type="SAM" id="Phobius"/>
    </source>
</evidence>
<evidence type="ECO:0000256" key="4">
    <source>
        <dbReference type="ARBA" id="ARBA00022989"/>
    </source>
</evidence>
<evidence type="ECO:0000313" key="8">
    <source>
        <dbReference type="Proteomes" id="UP000076154"/>
    </source>
</evidence>
<keyword evidence="5 6" id="KW-0472">Membrane</keyword>
<proteinExistence type="inferred from homology"/>
<accession>A0A369JJM1</accession>
<protein>
    <submittedName>
        <fullName evidence="7">Protein PGR</fullName>
    </submittedName>
</protein>
<dbReference type="PANTHER" id="PTHR13353">
    <property type="entry name" value="TRANSMEMBRANE PROTEIN 19"/>
    <property type="match status" value="1"/>
</dbReference>
<dbReference type="InParanoid" id="A0A369JJM1"/>
<reference evidence="7" key="1">
    <citation type="submission" date="2018-04" db="EMBL/GenBank/DDBJ databases">
        <title>Whole genome sequencing of Hypsizygus marmoreus.</title>
        <authorList>
            <person name="Choi I.-G."/>
            <person name="Min B."/>
            <person name="Kim J.-G."/>
            <person name="Kim S."/>
            <person name="Oh Y.-L."/>
            <person name="Kong W.-S."/>
            <person name="Park H."/>
            <person name="Jeong J."/>
            <person name="Song E.-S."/>
        </authorList>
    </citation>
    <scope>NUCLEOTIDE SEQUENCE [LARGE SCALE GENOMIC DNA]</scope>
    <source>
        <strain evidence="7">51987-8</strain>
    </source>
</reference>
<keyword evidence="3 6" id="KW-0812">Transmembrane</keyword>